<proteinExistence type="predicted"/>
<dbReference type="EMBL" id="CP001684">
    <property type="protein sequence ID" value="ACV23761.1"/>
    <property type="molecule type" value="Genomic_DNA"/>
</dbReference>
<reference evidence="1 2" key="1">
    <citation type="journal article" date="2009" name="Stand. Genomic Sci.">
        <title>Complete genome sequence of Slackia heliotrinireducens type strain (RHS 1).</title>
        <authorList>
            <person name="Pukall R."/>
            <person name="Lapidus A."/>
            <person name="Nolan M."/>
            <person name="Copeland A."/>
            <person name="Glavina Del Rio T."/>
            <person name="Lucas S."/>
            <person name="Chen F."/>
            <person name="Tice H."/>
            <person name="Cheng J.F."/>
            <person name="Chertkov O."/>
            <person name="Bruce D."/>
            <person name="Goodwin L."/>
            <person name="Kuske C."/>
            <person name="Brettin T."/>
            <person name="Detter J.C."/>
            <person name="Han C."/>
            <person name="Pitluck S."/>
            <person name="Pati A."/>
            <person name="Mavrommatis K."/>
            <person name="Ivanova N."/>
            <person name="Ovchinnikova G."/>
            <person name="Chen A."/>
            <person name="Palaniappan K."/>
            <person name="Schneider S."/>
            <person name="Rohde M."/>
            <person name="Chain P."/>
            <person name="D'haeseleer P."/>
            <person name="Goker M."/>
            <person name="Bristow J."/>
            <person name="Eisen J.A."/>
            <person name="Markowitz V."/>
            <person name="Kyrpides N.C."/>
            <person name="Klenk H.P."/>
            <person name="Hugenholtz P."/>
        </authorList>
    </citation>
    <scope>NUCLEOTIDE SEQUENCE [LARGE SCALE GENOMIC DNA]</scope>
    <source>
        <strain evidence="2">ATCC 29202 / DSM 20476 / NCTC 11029 / RHS 1</strain>
    </source>
</reference>
<keyword evidence="2" id="KW-1185">Reference proteome</keyword>
<name>C7N425_SLAHD</name>
<evidence type="ECO:0000313" key="2">
    <source>
        <dbReference type="Proteomes" id="UP000002026"/>
    </source>
</evidence>
<sequence>MDIQLGSETLDYHGVRMTLPDSMIIYDDGDDIDNGIVSLNDTSIPESGEISLTVYSEGAADLFSVETLDPETYTPEAALFNFAEGNFEGRVAEQEMHRVMVGGTYALVRYWDWDVAETYATIVDLVLKDEVIEITFMDKYNLYGDVIQQCIDSITIDEECIPDVATRLSPEGLQAAGLRTQAWEAYGLYMNVPEGYTLIDLGDGNLVWGAPEGQTYFAVQQTDTAILQAMVYAPEEAEQILVDGLSANPSFVELSGYSVGTLNSMLALNYQYRAVDSSGVEYIAYVLVVQPYQYSDMAVSVLSFCYSNEALDLMSNMQQTIRVADGWVGDGLVEDEPVPADEL</sequence>
<gene>
    <name evidence="1" type="ordered locus">Shel_27640</name>
</gene>
<evidence type="ECO:0000313" key="1">
    <source>
        <dbReference type="EMBL" id="ACV23761.1"/>
    </source>
</evidence>
<protein>
    <submittedName>
        <fullName evidence="1">Uncharacterized protein</fullName>
    </submittedName>
</protein>
<dbReference type="HOGENOM" id="CLU_808670_0_0_11"/>
<dbReference type="AlphaFoldDB" id="C7N425"/>
<accession>C7N425</accession>
<organism evidence="1 2">
    <name type="scientific">Slackia heliotrinireducens (strain ATCC 29202 / DSM 20476 / NCTC 11029 / RHS 1)</name>
    <name type="common">Peptococcus heliotrinreducens</name>
    <dbReference type="NCBI Taxonomy" id="471855"/>
    <lineage>
        <taxon>Bacteria</taxon>
        <taxon>Bacillati</taxon>
        <taxon>Actinomycetota</taxon>
        <taxon>Coriobacteriia</taxon>
        <taxon>Eggerthellales</taxon>
        <taxon>Eggerthellaceae</taxon>
        <taxon>Slackia</taxon>
    </lineage>
</organism>
<dbReference type="KEGG" id="shi:Shel_27640"/>
<dbReference type="Proteomes" id="UP000002026">
    <property type="component" value="Chromosome"/>
</dbReference>